<evidence type="ECO:0000313" key="4">
    <source>
        <dbReference type="Proteomes" id="UP000006038"/>
    </source>
</evidence>
<evidence type="ECO:0000313" key="3">
    <source>
        <dbReference type="EnsemblPlants" id="OB07G30770.1"/>
    </source>
</evidence>
<dbReference type="EnsemblPlants" id="OB07G30770.1">
    <property type="protein sequence ID" value="OB07G30770.1"/>
    <property type="gene ID" value="OB07G30770"/>
</dbReference>
<dbReference type="InterPro" id="IPR036291">
    <property type="entry name" value="NAD(P)-bd_dom_sf"/>
</dbReference>
<dbReference type="Pfam" id="PF13561">
    <property type="entry name" value="adh_short_C2"/>
    <property type="match status" value="1"/>
</dbReference>
<reference evidence="3" key="1">
    <citation type="journal article" date="2013" name="Nat. Commun.">
        <title>Whole-genome sequencing of Oryza brachyantha reveals mechanisms underlying Oryza genome evolution.</title>
        <authorList>
            <person name="Chen J."/>
            <person name="Huang Q."/>
            <person name="Gao D."/>
            <person name="Wang J."/>
            <person name="Lang Y."/>
            <person name="Liu T."/>
            <person name="Li B."/>
            <person name="Bai Z."/>
            <person name="Luis Goicoechea J."/>
            <person name="Liang C."/>
            <person name="Chen C."/>
            <person name="Zhang W."/>
            <person name="Sun S."/>
            <person name="Liao Y."/>
            <person name="Zhang X."/>
            <person name="Yang L."/>
            <person name="Song C."/>
            <person name="Wang M."/>
            <person name="Shi J."/>
            <person name="Liu G."/>
            <person name="Liu J."/>
            <person name="Zhou H."/>
            <person name="Zhou W."/>
            <person name="Yu Q."/>
            <person name="An N."/>
            <person name="Chen Y."/>
            <person name="Cai Q."/>
            <person name="Wang B."/>
            <person name="Liu B."/>
            <person name="Min J."/>
            <person name="Huang Y."/>
            <person name="Wu H."/>
            <person name="Li Z."/>
            <person name="Zhang Y."/>
            <person name="Yin Y."/>
            <person name="Song W."/>
            <person name="Jiang J."/>
            <person name="Jackson S.A."/>
            <person name="Wing R.A."/>
            <person name="Wang J."/>
            <person name="Chen M."/>
        </authorList>
    </citation>
    <scope>NUCLEOTIDE SEQUENCE [LARGE SCALE GENOMIC DNA]</scope>
    <source>
        <strain evidence="3">cv. IRGC 101232</strain>
    </source>
</reference>
<evidence type="ECO:0000256" key="2">
    <source>
        <dbReference type="ARBA" id="ARBA00023002"/>
    </source>
</evidence>
<dbReference type="AlphaFoldDB" id="J3MNU5"/>
<dbReference type="GO" id="GO:0016491">
    <property type="term" value="F:oxidoreductase activity"/>
    <property type="evidence" value="ECO:0007669"/>
    <property type="project" value="UniProtKB-KW"/>
</dbReference>
<dbReference type="Proteomes" id="UP000006038">
    <property type="component" value="Chromosome 7"/>
</dbReference>
<dbReference type="PANTHER" id="PTHR43180:SF94">
    <property type="entry name" value="OS07G0665000 PROTEIN"/>
    <property type="match status" value="1"/>
</dbReference>
<keyword evidence="2" id="KW-0560">Oxidoreductase</keyword>
<dbReference type="InterPro" id="IPR002347">
    <property type="entry name" value="SDR_fam"/>
</dbReference>
<dbReference type="SUPFAM" id="SSF51735">
    <property type="entry name" value="NAD(P)-binding Rossmann-fold domains"/>
    <property type="match status" value="1"/>
</dbReference>
<dbReference type="STRING" id="4533.J3MNU5"/>
<dbReference type="HOGENOM" id="CLU_010194_47_14_1"/>
<comment type="similarity">
    <text evidence="1">Belongs to the short-chain dehydrogenases/reductases (SDR) family.</text>
</comment>
<name>J3MNU5_ORYBR</name>
<organism evidence="3">
    <name type="scientific">Oryza brachyantha</name>
    <name type="common">malo sina</name>
    <dbReference type="NCBI Taxonomy" id="4533"/>
    <lineage>
        <taxon>Eukaryota</taxon>
        <taxon>Viridiplantae</taxon>
        <taxon>Streptophyta</taxon>
        <taxon>Embryophyta</taxon>
        <taxon>Tracheophyta</taxon>
        <taxon>Spermatophyta</taxon>
        <taxon>Magnoliopsida</taxon>
        <taxon>Liliopsida</taxon>
        <taxon>Poales</taxon>
        <taxon>Poaceae</taxon>
        <taxon>BOP clade</taxon>
        <taxon>Oryzoideae</taxon>
        <taxon>Oryzeae</taxon>
        <taxon>Oryzinae</taxon>
        <taxon>Oryza</taxon>
    </lineage>
</organism>
<reference evidence="3" key="2">
    <citation type="submission" date="2013-04" db="UniProtKB">
        <authorList>
            <consortium name="EnsemblPlants"/>
        </authorList>
    </citation>
    <scope>IDENTIFICATION</scope>
</reference>
<dbReference type="OMA" id="MMHVISQ"/>
<accession>J3MNU5</accession>
<proteinExistence type="inferred from homology"/>
<dbReference type="PANTHER" id="PTHR43180">
    <property type="entry name" value="3-OXOACYL-(ACYL-CARRIER-PROTEIN) REDUCTASE (AFU_ORTHOLOGUE AFUA_6G11210)"/>
    <property type="match status" value="1"/>
</dbReference>
<keyword evidence="4" id="KW-1185">Reference proteome</keyword>
<dbReference type="Gene3D" id="3.40.50.720">
    <property type="entry name" value="NAD(P)-binding Rossmann-like Domain"/>
    <property type="match status" value="1"/>
</dbReference>
<dbReference type="Gramene" id="OB07G30770.1">
    <property type="protein sequence ID" value="OB07G30770.1"/>
    <property type="gene ID" value="OB07G30770"/>
</dbReference>
<protein>
    <submittedName>
        <fullName evidence="3">Uncharacterized protein</fullName>
    </submittedName>
</protein>
<evidence type="ECO:0000256" key="1">
    <source>
        <dbReference type="ARBA" id="ARBA00006484"/>
    </source>
</evidence>
<sequence>MATRLAEEASPGVSLEELKRAMAASMEQVDAGPLIDPEDVARAAVFLASDEARYVNGHNLVVDCGFTVGKLFKMPQN</sequence>